<organism evidence="4 5">
    <name type="scientific">Flavobacterium cauense R2A-7</name>
    <dbReference type="NCBI Taxonomy" id="1341154"/>
    <lineage>
        <taxon>Bacteria</taxon>
        <taxon>Pseudomonadati</taxon>
        <taxon>Bacteroidota</taxon>
        <taxon>Flavobacteriia</taxon>
        <taxon>Flavobacteriales</taxon>
        <taxon>Flavobacteriaceae</taxon>
        <taxon>Flavobacterium</taxon>
    </lineage>
</organism>
<dbReference type="EMBL" id="VLKQ01000008">
    <property type="protein sequence ID" value="TWI11761.1"/>
    <property type="molecule type" value="Genomic_DNA"/>
</dbReference>
<evidence type="ECO:0000259" key="3">
    <source>
        <dbReference type="PROSITE" id="PS50110"/>
    </source>
</evidence>
<sequence>MKKILLIEDDKIIINILDFLLKKEGFETHIATDGIQGIEKIETVLPDLIISDIMMPFKSGLEITLFSKTNYPNIPIIMISSLGKEDQTVVEVSNLGVDDFIAKPFDPTELVKKVKHLLQTNLV</sequence>
<evidence type="ECO:0000313" key="5">
    <source>
        <dbReference type="Proteomes" id="UP000319848"/>
    </source>
</evidence>
<name>V6RVM3_9FLAO</name>
<dbReference type="AlphaFoldDB" id="V6RVM3"/>
<evidence type="ECO:0000313" key="4">
    <source>
        <dbReference type="EMBL" id="TWI11761.1"/>
    </source>
</evidence>
<dbReference type="InterPro" id="IPR011006">
    <property type="entry name" value="CheY-like_superfamily"/>
</dbReference>
<feature type="domain" description="Response regulatory" evidence="3">
    <location>
        <begin position="3"/>
        <end position="118"/>
    </location>
</feature>
<dbReference type="PANTHER" id="PTHR44591">
    <property type="entry name" value="STRESS RESPONSE REGULATOR PROTEIN 1"/>
    <property type="match status" value="1"/>
</dbReference>
<accession>V6RVM3</accession>
<dbReference type="Proteomes" id="UP000319848">
    <property type="component" value="Unassembled WGS sequence"/>
</dbReference>
<dbReference type="RefSeq" id="WP_023571900.1">
    <property type="nucleotide sequence ID" value="NZ_AVBI01000024.1"/>
</dbReference>
<dbReference type="CDD" id="cd17574">
    <property type="entry name" value="REC_OmpR"/>
    <property type="match status" value="1"/>
</dbReference>
<dbReference type="Pfam" id="PF00072">
    <property type="entry name" value="Response_reg"/>
    <property type="match status" value="1"/>
</dbReference>
<dbReference type="STRING" id="1341154.FCR2A7T_28180"/>
<feature type="modified residue" description="4-aspartylphosphate" evidence="2">
    <location>
        <position position="52"/>
    </location>
</feature>
<dbReference type="PANTHER" id="PTHR44591:SF3">
    <property type="entry name" value="RESPONSE REGULATORY DOMAIN-CONTAINING PROTEIN"/>
    <property type="match status" value="1"/>
</dbReference>
<dbReference type="SUPFAM" id="SSF52172">
    <property type="entry name" value="CheY-like"/>
    <property type="match status" value="1"/>
</dbReference>
<keyword evidence="1 2" id="KW-0597">Phosphoprotein</keyword>
<dbReference type="GO" id="GO:0000160">
    <property type="term" value="P:phosphorelay signal transduction system"/>
    <property type="evidence" value="ECO:0007669"/>
    <property type="project" value="InterPro"/>
</dbReference>
<evidence type="ECO:0000256" key="2">
    <source>
        <dbReference type="PROSITE-ProRule" id="PRU00169"/>
    </source>
</evidence>
<keyword evidence="5" id="KW-1185">Reference proteome</keyword>
<gene>
    <name evidence="4" type="ORF">IP98_01929</name>
</gene>
<dbReference type="InterPro" id="IPR001789">
    <property type="entry name" value="Sig_transdc_resp-reg_receiver"/>
</dbReference>
<proteinExistence type="predicted"/>
<dbReference type="Gene3D" id="3.40.50.2300">
    <property type="match status" value="1"/>
</dbReference>
<dbReference type="OrthoDB" id="9789181at2"/>
<reference evidence="4 5" key="1">
    <citation type="journal article" date="2015" name="Stand. Genomic Sci.">
        <title>Genomic Encyclopedia of Bacterial and Archaeal Type Strains, Phase III: the genomes of soil and plant-associated and newly described type strains.</title>
        <authorList>
            <person name="Whitman W.B."/>
            <person name="Woyke T."/>
            <person name="Klenk H.P."/>
            <person name="Zhou Y."/>
            <person name="Lilburn T.G."/>
            <person name="Beck B.J."/>
            <person name="De Vos P."/>
            <person name="Vandamme P."/>
            <person name="Eisen J.A."/>
            <person name="Garrity G."/>
            <person name="Hugenholtz P."/>
            <person name="Kyrpides N.C."/>
        </authorList>
    </citation>
    <scope>NUCLEOTIDE SEQUENCE [LARGE SCALE GENOMIC DNA]</scope>
    <source>
        <strain evidence="4 5">CGMCC 1.7270</strain>
    </source>
</reference>
<protein>
    <submittedName>
        <fullName evidence="4">Response regulator receiver domain-containing protein</fullName>
    </submittedName>
</protein>
<dbReference type="InterPro" id="IPR050595">
    <property type="entry name" value="Bact_response_regulator"/>
</dbReference>
<dbReference type="SMART" id="SM00448">
    <property type="entry name" value="REC"/>
    <property type="match status" value="1"/>
</dbReference>
<evidence type="ECO:0000256" key="1">
    <source>
        <dbReference type="ARBA" id="ARBA00022553"/>
    </source>
</evidence>
<dbReference type="PROSITE" id="PS50110">
    <property type="entry name" value="RESPONSE_REGULATORY"/>
    <property type="match status" value="1"/>
</dbReference>
<comment type="caution">
    <text evidence="4">The sequence shown here is derived from an EMBL/GenBank/DDBJ whole genome shotgun (WGS) entry which is preliminary data.</text>
</comment>